<accession>L8HET5</accession>
<gene>
    <name evidence="1" type="ORF">ACA1_072990</name>
</gene>
<evidence type="ECO:0000313" key="2">
    <source>
        <dbReference type="Proteomes" id="UP000011083"/>
    </source>
</evidence>
<dbReference type="OrthoDB" id="2157896at2759"/>
<evidence type="ECO:0000313" key="1">
    <source>
        <dbReference type="EMBL" id="ELR23665.1"/>
    </source>
</evidence>
<dbReference type="Proteomes" id="UP000011083">
    <property type="component" value="Unassembled WGS sequence"/>
</dbReference>
<proteinExistence type="predicted"/>
<name>L8HET5_ACACF</name>
<dbReference type="InterPro" id="IPR004163">
    <property type="entry name" value="CoA_transf_BS"/>
</dbReference>
<keyword evidence="2" id="KW-1185">Reference proteome</keyword>
<dbReference type="KEGG" id="acan:ACA1_072990"/>
<protein>
    <recommendedName>
        <fullName evidence="3">ThuA-like domain-containing protein</fullName>
    </recommendedName>
</protein>
<dbReference type="PROSITE" id="PS01273">
    <property type="entry name" value="COA_TRANSF_1"/>
    <property type="match status" value="1"/>
</dbReference>
<dbReference type="VEuPathDB" id="AmoebaDB:ACA1_072990"/>
<dbReference type="AlphaFoldDB" id="L8HET5"/>
<dbReference type="EMBL" id="KB007857">
    <property type="protein sequence ID" value="ELR23665.1"/>
    <property type="molecule type" value="Genomic_DNA"/>
</dbReference>
<dbReference type="GeneID" id="14924648"/>
<dbReference type="GO" id="GO:0008410">
    <property type="term" value="F:CoA-transferase activity"/>
    <property type="evidence" value="ECO:0007669"/>
    <property type="project" value="InterPro"/>
</dbReference>
<reference evidence="1 2" key="1">
    <citation type="journal article" date="2013" name="Genome Biol.">
        <title>Genome of Acanthamoeba castellanii highlights extensive lateral gene transfer and early evolution of tyrosine kinase signaling.</title>
        <authorList>
            <person name="Clarke M."/>
            <person name="Lohan A.J."/>
            <person name="Liu B."/>
            <person name="Lagkouvardos I."/>
            <person name="Roy S."/>
            <person name="Zafar N."/>
            <person name="Bertelli C."/>
            <person name="Schilde C."/>
            <person name="Kianianmomeni A."/>
            <person name="Burglin T.R."/>
            <person name="Frech C."/>
            <person name="Turcotte B."/>
            <person name="Kopec K.O."/>
            <person name="Synnott J.M."/>
            <person name="Choo C."/>
            <person name="Paponov I."/>
            <person name="Finkler A."/>
            <person name="Soon Heng Tan C."/>
            <person name="Hutchins A.P."/>
            <person name="Weinmeier T."/>
            <person name="Rattei T."/>
            <person name="Chu J.S."/>
            <person name="Gimenez G."/>
            <person name="Irimia M."/>
            <person name="Rigden D.J."/>
            <person name="Fitzpatrick D.A."/>
            <person name="Lorenzo-Morales J."/>
            <person name="Bateman A."/>
            <person name="Chiu C.H."/>
            <person name="Tang P."/>
            <person name="Hegemann P."/>
            <person name="Fromm H."/>
            <person name="Raoult D."/>
            <person name="Greub G."/>
            <person name="Miranda-Saavedra D."/>
            <person name="Chen N."/>
            <person name="Nash P."/>
            <person name="Ginger M.L."/>
            <person name="Horn M."/>
            <person name="Schaap P."/>
            <person name="Caler L."/>
            <person name="Loftus B."/>
        </authorList>
    </citation>
    <scope>NUCLEOTIDE SEQUENCE [LARGE SCALE GENOMIC DNA]</scope>
    <source>
        <strain evidence="1 2">Neff</strain>
    </source>
</reference>
<organism evidence="1 2">
    <name type="scientific">Acanthamoeba castellanii (strain ATCC 30010 / Neff)</name>
    <dbReference type="NCBI Taxonomy" id="1257118"/>
    <lineage>
        <taxon>Eukaryota</taxon>
        <taxon>Amoebozoa</taxon>
        <taxon>Discosea</taxon>
        <taxon>Longamoebia</taxon>
        <taxon>Centramoebida</taxon>
        <taxon>Acanthamoebidae</taxon>
        <taxon>Acanthamoeba</taxon>
    </lineage>
</organism>
<sequence length="226" mass="24328">MDALERDLKEHGLPQVAVMNGAQTQPTPDMLREYAAVMVTSDNAFMKDNRALGSLMAQYVDDGHGVVIGGFVACGCPITGRWEGDYDPISPAQSMRTDQPVMEVVVPDHPVLANVRCLRGNPAGETPYSPGHATGNTTTIAEWEFRKEEGEMLHVKRTPLVVEKYGLNGRVVGLNFTPTSSALPKDVISAHCGYDATTDGAQLMANALLYCALQPANAPAVKETEK</sequence>
<dbReference type="SUPFAM" id="SSF52317">
    <property type="entry name" value="Class I glutamine amidotransferase-like"/>
    <property type="match status" value="1"/>
</dbReference>
<dbReference type="InterPro" id="IPR029062">
    <property type="entry name" value="Class_I_gatase-like"/>
</dbReference>
<evidence type="ECO:0008006" key="3">
    <source>
        <dbReference type="Google" id="ProtNLM"/>
    </source>
</evidence>
<dbReference type="RefSeq" id="XP_004353193.1">
    <property type="nucleotide sequence ID" value="XM_004353141.1"/>
</dbReference>